<gene>
    <name evidence="1" type="ORF">Tci_930110</name>
</gene>
<organism evidence="1">
    <name type="scientific">Tanacetum cinerariifolium</name>
    <name type="common">Dalmatian daisy</name>
    <name type="synonym">Chrysanthemum cinerariifolium</name>
    <dbReference type="NCBI Taxonomy" id="118510"/>
    <lineage>
        <taxon>Eukaryota</taxon>
        <taxon>Viridiplantae</taxon>
        <taxon>Streptophyta</taxon>
        <taxon>Embryophyta</taxon>
        <taxon>Tracheophyta</taxon>
        <taxon>Spermatophyta</taxon>
        <taxon>Magnoliopsida</taxon>
        <taxon>eudicotyledons</taxon>
        <taxon>Gunneridae</taxon>
        <taxon>Pentapetalae</taxon>
        <taxon>asterids</taxon>
        <taxon>campanulids</taxon>
        <taxon>Asterales</taxon>
        <taxon>Asteraceae</taxon>
        <taxon>Asteroideae</taxon>
        <taxon>Anthemideae</taxon>
        <taxon>Anthemidinae</taxon>
        <taxon>Tanacetum</taxon>
    </lineage>
</organism>
<feature type="non-terminal residue" evidence="1">
    <location>
        <position position="1"/>
    </location>
</feature>
<accession>A0A699XMQ5</accession>
<proteinExistence type="predicted"/>
<name>A0A699XMQ5_TANCI</name>
<evidence type="ECO:0000313" key="1">
    <source>
        <dbReference type="EMBL" id="GFD58141.1"/>
    </source>
</evidence>
<sequence>RARVGKSVGVGAGGAGGGGTLKRNIRFLGRVDDEVAQVVLHRRAVGDDRALAATDVAGRFLLVHRRLAVVGHVGDDGHVGVDAVGN</sequence>
<feature type="non-terminal residue" evidence="1">
    <location>
        <position position="86"/>
    </location>
</feature>
<dbReference type="EMBL" id="BKCJ011849178">
    <property type="protein sequence ID" value="GFD58141.1"/>
    <property type="molecule type" value="Genomic_DNA"/>
</dbReference>
<reference evidence="1" key="1">
    <citation type="journal article" date="2019" name="Sci. Rep.">
        <title>Draft genome of Tanacetum cinerariifolium, the natural source of mosquito coil.</title>
        <authorList>
            <person name="Yamashiro T."/>
            <person name="Shiraishi A."/>
            <person name="Satake H."/>
            <person name="Nakayama K."/>
        </authorList>
    </citation>
    <scope>NUCLEOTIDE SEQUENCE</scope>
</reference>
<dbReference type="AlphaFoldDB" id="A0A699XMQ5"/>
<protein>
    <submittedName>
        <fullName evidence="1">Uncharacterized protein</fullName>
    </submittedName>
</protein>
<comment type="caution">
    <text evidence="1">The sequence shown here is derived from an EMBL/GenBank/DDBJ whole genome shotgun (WGS) entry which is preliminary data.</text>
</comment>